<sequence>MNMLPLLALGLLTYNSYAPKALDAYPRNESTNDNEMIDAANFPQEFVLPDFPPFNNFVSTKYRVSFKYPNTWVKNPRYADKYEGKTGFFEVSDLASAEGSIDKVVQDEINLPYKPYGSTPRVLKLRVDGQPARLIYPSSDQLAPLSDREAALIVEYKKPLISDGIPYPYVVVWSDKIHMPLIIKTFQFVAEEN</sequence>
<evidence type="ECO:0000313" key="2">
    <source>
        <dbReference type="Proteomes" id="UP000224460"/>
    </source>
</evidence>
<name>A0AC61DBZ4_9FIRM</name>
<gene>
    <name evidence="1" type="ORF">CS063_09645</name>
</gene>
<comment type="caution">
    <text evidence="1">The sequence shown here is derived from an EMBL/GenBank/DDBJ whole genome shotgun (WGS) entry which is preliminary data.</text>
</comment>
<proteinExistence type="predicted"/>
<accession>A0AC61DBZ4</accession>
<protein>
    <submittedName>
        <fullName evidence="1">Uncharacterized protein</fullName>
    </submittedName>
</protein>
<organism evidence="1 2">
    <name type="scientific">Sporanaerobium hydrogeniformans</name>
    <dbReference type="NCBI Taxonomy" id="3072179"/>
    <lineage>
        <taxon>Bacteria</taxon>
        <taxon>Bacillati</taxon>
        <taxon>Bacillota</taxon>
        <taxon>Clostridia</taxon>
        <taxon>Lachnospirales</taxon>
        <taxon>Lachnospiraceae</taxon>
        <taxon>Sporanaerobium</taxon>
    </lineage>
</organism>
<keyword evidence="2" id="KW-1185">Reference proteome</keyword>
<dbReference type="Proteomes" id="UP000224460">
    <property type="component" value="Unassembled WGS sequence"/>
</dbReference>
<dbReference type="EMBL" id="PEDL01000009">
    <property type="protein sequence ID" value="PHV70557.1"/>
    <property type="molecule type" value="Genomic_DNA"/>
</dbReference>
<evidence type="ECO:0000313" key="1">
    <source>
        <dbReference type="EMBL" id="PHV70557.1"/>
    </source>
</evidence>
<reference evidence="1" key="1">
    <citation type="submission" date="2017-10" db="EMBL/GenBank/DDBJ databases">
        <title>Genome sequence of cellulolytic Lachnospiraceae bacterium XHS1971 isolated from hotspring sediment.</title>
        <authorList>
            <person name="Vasudevan G."/>
            <person name="Joshi A.J."/>
            <person name="Hivarkar S."/>
            <person name="Lanjekar V.B."/>
            <person name="Dhakephalkar P.K."/>
            <person name="Dagar S."/>
        </authorList>
    </citation>
    <scope>NUCLEOTIDE SEQUENCE</scope>
    <source>
        <strain evidence="1">XHS1971</strain>
    </source>
</reference>